<reference evidence="1 2" key="1">
    <citation type="submission" date="2020-01" db="EMBL/GenBank/DDBJ databases">
        <authorList>
            <person name="Gupta K D."/>
        </authorList>
    </citation>
    <scope>NUCLEOTIDE SEQUENCE [LARGE SCALE GENOMIC DNA]</scope>
</reference>
<dbReference type="InterPro" id="IPR019188">
    <property type="entry name" value="SNAPC1"/>
</dbReference>
<dbReference type="AlphaFoldDB" id="A0A8S0VQ53"/>
<dbReference type="Proteomes" id="UP000467700">
    <property type="component" value="Unassembled WGS sequence"/>
</dbReference>
<gene>
    <name evidence="1" type="ORF">AAE3_LOCUS1161</name>
</gene>
<dbReference type="OrthoDB" id="3253083at2759"/>
<dbReference type="EMBL" id="CACVBS010000002">
    <property type="protein sequence ID" value="CAA7258631.1"/>
    <property type="molecule type" value="Genomic_DNA"/>
</dbReference>
<organism evidence="1 2">
    <name type="scientific">Cyclocybe aegerita</name>
    <name type="common">Black poplar mushroom</name>
    <name type="synonym">Agrocybe aegerita</name>
    <dbReference type="NCBI Taxonomy" id="1973307"/>
    <lineage>
        <taxon>Eukaryota</taxon>
        <taxon>Fungi</taxon>
        <taxon>Dikarya</taxon>
        <taxon>Basidiomycota</taxon>
        <taxon>Agaricomycotina</taxon>
        <taxon>Agaricomycetes</taxon>
        <taxon>Agaricomycetidae</taxon>
        <taxon>Agaricales</taxon>
        <taxon>Agaricineae</taxon>
        <taxon>Bolbitiaceae</taxon>
        <taxon>Cyclocybe</taxon>
    </lineage>
</organism>
<proteinExistence type="predicted"/>
<evidence type="ECO:0000313" key="1">
    <source>
        <dbReference type="EMBL" id="CAA7258631.1"/>
    </source>
</evidence>
<accession>A0A8S0VQ53</accession>
<sequence>MLPAPAPSASRGDIVLQPNYFTSSVYVRALRDDISTLILRYHEAYAQTSMKPFTLFKTVWLQMGWNWLHFKVFDHRSRQTFLEVTARMFLERTVRTEAPFTRAVALFSLYIFFYTQIKDPIPALRSISNIPIPYDHYLSLTTMPECLATPHLAPLQPHARHLLSRLFKDRVFFILPKSDLGAMNPRELPRELYVEDGFGFSDVAAQKRKGRPPRREKGKMARMALEELEEWVSRPGPSNAGGENLAEYQAAKASMMEALSKDPTFSCEDLTQTVLERLEAAGRSSGKSELGLELVREALADGEGIFHLLR</sequence>
<dbReference type="Pfam" id="PF09808">
    <property type="entry name" value="SNAPC1"/>
    <property type="match status" value="1"/>
</dbReference>
<name>A0A8S0VQ53_CYCAE</name>
<keyword evidence="2" id="KW-1185">Reference proteome</keyword>
<protein>
    <submittedName>
        <fullName evidence="1">Uncharacterized protein</fullName>
    </submittedName>
</protein>
<evidence type="ECO:0000313" key="2">
    <source>
        <dbReference type="Proteomes" id="UP000467700"/>
    </source>
</evidence>
<comment type="caution">
    <text evidence="1">The sequence shown here is derived from an EMBL/GenBank/DDBJ whole genome shotgun (WGS) entry which is preliminary data.</text>
</comment>